<dbReference type="PANTHER" id="PTHR38598">
    <property type="entry name" value="INNER MEMBRANE PROTEIN YJCH"/>
    <property type="match status" value="1"/>
</dbReference>
<dbReference type="GO" id="GO:0005886">
    <property type="term" value="C:plasma membrane"/>
    <property type="evidence" value="ECO:0007669"/>
    <property type="project" value="TreeGrafter"/>
</dbReference>
<dbReference type="HOGENOM" id="CLU_123372_2_1_6"/>
<dbReference type="Proteomes" id="UP000031623">
    <property type="component" value="Chromosome"/>
</dbReference>
<name>A0A090AKL4_9GAMM</name>
<evidence type="ECO:0000256" key="1">
    <source>
        <dbReference type="SAM" id="Phobius"/>
    </source>
</evidence>
<organism evidence="2 3">
    <name type="scientific">Thioploca ingrica</name>
    <dbReference type="NCBI Taxonomy" id="40754"/>
    <lineage>
        <taxon>Bacteria</taxon>
        <taxon>Pseudomonadati</taxon>
        <taxon>Pseudomonadota</taxon>
        <taxon>Gammaproteobacteria</taxon>
        <taxon>Thiotrichales</taxon>
        <taxon>Thiotrichaceae</taxon>
        <taxon>Thioploca</taxon>
    </lineage>
</organism>
<evidence type="ECO:0000313" key="3">
    <source>
        <dbReference type="Proteomes" id="UP000031623"/>
    </source>
</evidence>
<dbReference type="KEGG" id="tig:THII_3817"/>
<sequence length="102" mass="11602">MQEDMVKKIKQHPKYVELVSKRSAFAWVLAVIMLVIYYAFILLIAFDPAWLGKPVSEGMITSIGIPIGMVIIILAFILTGIYVQRANTEFDELTKQIKEDVK</sequence>
<dbReference type="STRING" id="40754.THII_3817"/>
<dbReference type="EMBL" id="AP014633">
    <property type="protein sequence ID" value="BAP58114.1"/>
    <property type="molecule type" value="Genomic_DNA"/>
</dbReference>
<keyword evidence="1" id="KW-0812">Transmembrane</keyword>
<accession>A0A090AKL4</accession>
<keyword evidence="3" id="KW-1185">Reference proteome</keyword>
<reference evidence="2 3" key="1">
    <citation type="journal article" date="2014" name="ISME J.">
        <title>Ecophysiology of Thioploca ingrica as revealed by the complete genome sequence supplemented with proteomic evidence.</title>
        <authorList>
            <person name="Kojima H."/>
            <person name="Ogura Y."/>
            <person name="Yamamoto N."/>
            <person name="Togashi T."/>
            <person name="Mori H."/>
            <person name="Watanabe T."/>
            <person name="Nemoto F."/>
            <person name="Kurokawa K."/>
            <person name="Hayashi T."/>
            <person name="Fukui M."/>
        </authorList>
    </citation>
    <scope>NUCLEOTIDE SEQUENCE [LARGE SCALE GENOMIC DNA]</scope>
</reference>
<dbReference type="PANTHER" id="PTHR38598:SF1">
    <property type="entry name" value="INNER MEMBRANE PROTEIN YJCH"/>
    <property type="match status" value="1"/>
</dbReference>
<keyword evidence="1" id="KW-0472">Membrane</keyword>
<feature type="transmembrane region" description="Helical" evidence="1">
    <location>
        <begin position="24"/>
        <end position="46"/>
    </location>
</feature>
<evidence type="ECO:0000313" key="2">
    <source>
        <dbReference type="EMBL" id="BAP58114.1"/>
    </source>
</evidence>
<dbReference type="Pfam" id="PF04341">
    <property type="entry name" value="DUF485"/>
    <property type="match status" value="1"/>
</dbReference>
<evidence type="ECO:0008006" key="4">
    <source>
        <dbReference type="Google" id="ProtNLM"/>
    </source>
</evidence>
<keyword evidence="1" id="KW-1133">Transmembrane helix</keyword>
<proteinExistence type="predicted"/>
<gene>
    <name evidence="2" type="ORF">THII_3817</name>
</gene>
<dbReference type="AlphaFoldDB" id="A0A090AKL4"/>
<feature type="transmembrane region" description="Helical" evidence="1">
    <location>
        <begin position="58"/>
        <end position="83"/>
    </location>
</feature>
<protein>
    <recommendedName>
        <fullName evidence="4">DUF485 domain-containing protein</fullName>
    </recommendedName>
</protein>
<dbReference type="InterPro" id="IPR052959">
    <property type="entry name" value="Inner_membrane_assoc"/>
</dbReference>
<dbReference type="OrthoDB" id="5297034at2"/>
<dbReference type="InterPro" id="IPR007436">
    <property type="entry name" value="DUF485"/>
</dbReference>